<organism evidence="1 2">
    <name type="scientific">Acanthoscelides obtectus</name>
    <name type="common">Bean weevil</name>
    <name type="synonym">Bruchus obtectus</name>
    <dbReference type="NCBI Taxonomy" id="200917"/>
    <lineage>
        <taxon>Eukaryota</taxon>
        <taxon>Metazoa</taxon>
        <taxon>Ecdysozoa</taxon>
        <taxon>Arthropoda</taxon>
        <taxon>Hexapoda</taxon>
        <taxon>Insecta</taxon>
        <taxon>Pterygota</taxon>
        <taxon>Neoptera</taxon>
        <taxon>Endopterygota</taxon>
        <taxon>Coleoptera</taxon>
        <taxon>Polyphaga</taxon>
        <taxon>Cucujiformia</taxon>
        <taxon>Chrysomeloidea</taxon>
        <taxon>Chrysomelidae</taxon>
        <taxon>Bruchinae</taxon>
        <taxon>Bruchini</taxon>
        <taxon>Acanthoscelides</taxon>
    </lineage>
</organism>
<accession>A0A9P0JM02</accession>
<evidence type="ECO:0000313" key="1">
    <source>
        <dbReference type="EMBL" id="CAH1953663.1"/>
    </source>
</evidence>
<proteinExistence type="predicted"/>
<dbReference type="Proteomes" id="UP001152888">
    <property type="component" value="Unassembled WGS sequence"/>
</dbReference>
<reference evidence="1" key="1">
    <citation type="submission" date="2022-03" db="EMBL/GenBank/DDBJ databases">
        <authorList>
            <person name="Sayadi A."/>
        </authorList>
    </citation>
    <scope>NUCLEOTIDE SEQUENCE</scope>
</reference>
<keyword evidence="2" id="KW-1185">Reference proteome</keyword>
<sequence length="68" mass="7520">MSDDILREIKECSSKYVDENADQVEIKEREALVNCVVKSGQNYLALGKAITVLDLDTCMKKDVPNAAS</sequence>
<evidence type="ECO:0000313" key="2">
    <source>
        <dbReference type="Proteomes" id="UP001152888"/>
    </source>
</evidence>
<name>A0A9P0JM02_ACAOB</name>
<dbReference type="AlphaFoldDB" id="A0A9P0JM02"/>
<gene>
    <name evidence="1" type="ORF">ACAOBT_LOCUS164</name>
</gene>
<comment type="caution">
    <text evidence="1">The sequence shown here is derived from an EMBL/GenBank/DDBJ whole genome shotgun (WGS) entry which is preliminary data.</text>
</comment>
<protein>
    <submittedName>
        <fullName evidence="1">Uncharacterized protein</fullName>
    </submittedName>
</protein>
<dbReference type="EMBL" id="CAKOFQ010006651">
    <property type="protein sequence ID" value="CAH1953663.1"/>
    <property type="molecule type" value="Genomic_DNA"/>
</dbReference>